<dbReference type="InterPro" id="IPR002347">
    <property type="entry name" value="SDR_fam"/>
</dbReference>
<organism evidence="1">
    <name type="scientific">hydrothermal vent metagenome</name>
    <dbReference type="NCBI Taxonomy" id="652676"/>
    <lineage>
        <taxon>unclassified sequences</taxon>
        <taxon>metagenomes</taxon>
        <taxon>ecological metagenomes</taxon>
    </lineage>
</organism>
<evidence type="ECO:0000313" key="1">
    <source>
        <dbReference type="EMBL" id="CUV01204.1"/>
    </source>
</evidence>
<name>A0A160V635_9ZZZZ</name>
<dbReference type="SUPFAM" id="SSF51735">
    <property type="entry name" value="NAD(P)-binding Rossmann-fold domains"/>
    <property type="match status" value="1"/>
</dbReference>
<dbReference type="EC" id="1.1.1.100" evidence="1"/>
<dbReference type="EMBL" id="FAXA01000026">
    <property type="protein sequence ID" value="CUV01204.1"/>
    <property type="molecule type" value="Genomic_DNA"/>
</dbReference>
<accession>A0A160V635</accession>
<dbReference type="GO" id="GO:0004316">
    <property type="term" value="F:3-oxoacyl-[acyl-carrier-protein] reductase (NADPH) activity"/>
    <property type="evidence" value="ECO:0007669"/>
    <property type="project" value="UniProtKB-EC"/>
</dbReference>
<sequence length="59" mass="6440">MLRATRPAENNLEIMKGRVPLGRFGRAEEIAYGVLYLALDESSFVTGSELVIDGGRTAQ</sequence>
<reference evidence="1" key="1">
    <citation type="submission" date="2015-10" db="EMBL/GenBank/DDBJ databases">
        <authorList>
            <person name="Gilbert D.G."/>
        </authorList>
    </citation>
    <scope>NUCLEOTIDE SEQUENCE</scope>
</reference>
<gene>
    <name evidence="1" type="ORF">MGWOODY_Clf2010</name>
</gene>
<dbReference type="Pfam" id="PF13561">
    <property type="entry name" value="adh_short_C2"/>
    <property type="match status" value="1"/>
</dbReference>
<proteinExistence type="predicted"/>
<dbReference type="Gene3D" id="3.40.50.720">
    <property type="entry name" value="NAD(P)-binding Rossmann-like Domain"/>
    <property type="match status" value="1"/>
</dbReference>
<protein>
    <submittedName>
        <fullName evidence="1">3-oxoacyl-[acyl-carrier protein] reductase</fullName>
        <ecNumber evidence="1">1.1.1.100</ecNumber>
    </submittedName>
</protein>
<dbReference type="InterPro" id="IPR036291">
    <property type="entry name" value="NAD(P)-bd_dom_sf"/>
</dbReference>
<dbReference type="AlphaFoldDB" id="A0A160V635"/>
<keyword evidence="1" id="KW-0560">Oxidoreductase</keyword>